<organism evidence="1 2">
    <name type="scientific">Branchiostoma lanceolatum</name>
    <name type="common">Common lancelet</name>
    <name type="synonym">Amphioxus lanceolatum</name>
    <dbReference type="NCBI Taxonomy" id="7740"/>
    <lineage>
        <taxon>Eukaryota</taxon>
        <taxon>Metazoa</taxon>
        <taxon>Chordata</taxon>
        <taxon>Cephalochordata</taxon>
        <taxon>Leptocardii</taxon>
        <taxon>Amphioxiformes</taxon>
        <taxon>Branchiostomatidae</taxon>
        <taxon>Branchiostoma</taxon>
    </lineage>
</organism>
<dbReference type="Proteomes" id="UP000838412">
    <property type="component" value="Chromosome 4"/>
</dbReference>
<sequence length="78" mass="8606">MWLVPADAVFRVLINAPILPSRAVGSGWSRGSVISWRGHPVAQDRVAPSLFRRTPRLSLPYPGPEPVRAGLANPYFAW</sequence>
<accession>A0A8K0EQK1</accession>
<evidence type="ECO:0000313" key="1">
    <source>
        <dbReference type="EMBL" id="CAH1262422.1"/>
    </source>
</evidence>
<proteinExistence type="predicted"/>
<keyword evidence="2" id="KW-1185">Reference proteome</keyword>
<protein>
    <submittedName>
        <fullName evidence="1">Hypp2551 protein</fullName>
    </submittedName>
</protein>
<reference evidence="1" key="1">
    <citation type="submission" date="2022-01" db="EMBL/GenBank/DDBJ databases">
        <authorList>
            <person name="Braso-Vives M."/>
        </authorList>
    </citation>
    <scope>NUCLEOTIDE SEQUENCE</scope>
</reference>
<dbReference type="EMBL" id="OV696689">
    <property type="protein sequence ID" value="CAH1262422.1"/>
    <property type="molecule type" value="Genomic_DNA"/>
</dbReference>
<gene>
    <name evidence="1" type="primary">Hypp2551</name>
    <name evidence="1" type="ORF">BLAG_LOCUS17481</name>
</gene>
<dbReference type="AlphaFoldDB" id="A0A8K0EQK1"/>
<name>A0A8K0EQK1_BRALA</name>
<evidence type="ECO:0000313" key="2">
    <source>
        <dbReference type="Proteomes" id="UP000838412"/>
    </source>
</evidence>